<sequence length="54" mass="6506">MGFSMFNITVVPTFWPDVDLVKTDMLEYAYELEYFDDHLERMLKKLEESREIGL</sequence>
<comment type="caution">
    <text evidence="1">The sequence shown here is derived from an EMBL/GenBank/DDBJ whole genome shotgun (WGS) entry which is preliminary data.</text>
</comment>
<evidence type="ECO:0000313" key="1">
    <source>
        <dbReference type="EMBL" id="GGW47888.1"/>
    </source>
</evidence>
<keyword evidence="2" id="KW-1185">Reference proteome</keyword>
<gene>
    <name evidence="1" type="ORF">GCM10007383_34920</name>
</gene>
<dbReference type="Proteomes" id="UP000634668">
    <property type="component" value="Unassembled WGS sequence"/>
</dbReference>
<proteinExistence type="predicted"/>
<name>A0A918MPR7_9FLAO</name>
<dbReference type="AlphaFoldDB" id="A0A918MPR7"/>
<reference evidence="1" key="2">
    <citation type="submission" date="2020-09" db="EMBL/GenBank/DDBJ databases">
        <authorList>
            <person name="Sun Q."/>
            <person name="Kim S."/>
        </authorList>
    </citation>
    <scope>NUCLEOTIDE SEQUENCE</scope>
    <source>
        <strain evidence="1">KCTC 12113</strain>
    </source>
</reference>
<organism evidence="1 2">
    <name type="scientific">Arenibacter certesii</name>
    <dbReference type="NCBI Taxonomy" id="228955"/>
    <lineage>
        <taxon>Bacteria</taxon>
        <taxon>Pseudomonadati</taxon>
        <taxon>Bacteroidota</taxon>
        <taxon>Flavobacteriia</taxon>
        <taxon>Flavobacteriales</taxon>
        <taxon>Flavobacteriaceae</taxon>
        <taxon>Arenibacter</taxon>
    </lineage>
</organism>
<reference evidence="1" key="1">
    <citation type="journal article" date="2014" name="Int. J. Syst. Evol. Microbiol.">
        <title>Complete genome sequence of Corynebacterium casei LMG S-19264T (=DSM 44701T), isolated from a smear-ripened cheese.</title>
        <authorList>
            <consortium name="US DOE Joint Genome Institute (JGI-PGF)"/>
            <person name="Walter F."/>
            <person name="Albersmeier A."/>
            <person name="Kalinowski J."/>
            <person name="Ruckert C."/>
        </authorList>
    </citation>
    <scope>NUCLEOTIDE SEQUENCE</scope>
    <source>
        <strain evidence="1">KCTC 12113</strain>
    </source>
</reference>
<protein>
    <submittedName>
        <fullName evidence="1">Uncharacterized protein</fullName>
    </submittedName>
</protein>
<accession>A0A918MPR7</accession>
<dbReference type="EMBL" id="BMWP01000033">
    <property type="protein sequence ID" value="GGW47888.1"/>
    <property type="molecule type" value="Genomic_DNA"/>
</dbReference>
<evidence type="ECO:0000313" key="2">
    <source>
        <dbReference type="Proteomes" id="UP000634668"/>
    </source>
</evidence>